<comment type="caution">
    <text evidence="1">The sequence shown here is derived from an EMBL/GenBank/DDBJ whole genome shotgun (WGS) entry which is preliminary data.</text>
</comment>
<evidence type="ECO:0000313" key="2">
    <source>
        <dbReference type="Proteomes" id="UP000307720"/>
    </source>
</evidence>
<evidence type="ECO:0000313" key="1">
    <source>
        <dbReference type="EMBL" id="TGY00087.1"/>
    </source>
</evidence>
<dbReference type="Proteomes" id="UP000307720">
    <property type="component" value="Unassembled WGS sequence"/>
</dbReference>
<reference evidence="1" key="1">
    <citation type="submission" date="2019-04" db="EMBL/GenBank/DDBJ databases">
        <title>Microbes associate with the intestines of laboratory mice.</title>
        <authorList>
            <person name="Navarre W."/>
            <person name="Wong E."/>
            <person name="Huang K."/>
            <person name="Tropini C."/>
            <person name="Ng K."/>
            <person name="Yu B."/>
        </authorList>
    </citation>
    <scope>NUCLEOTIDE SEQUENCE</scope>
    <source>
        <strain evidence="1">NM72_1-8</strain>
    </source>
</reference>
<accession>A0AC61R1K0</accession>
<protein>
    <submittedName>
        <fullName evidence="1">Uncharacterized protein</fullName>
    </submittedName>
</protein>
<keyword evidence="2" id="KW-1185">Reference proteome</keyword>
<proteinExistence type="predicted"/>
<sequence>MNLYEAMYARHSVRKYRKEAVEDSVIEGIFRFLDETEPLFPEIRIRIQVFPERGKKIRFSGFSNVSAPHYLAVFTEQKEKSEMNAGYVMQQIALYLTSQGVGTCYQGMAGVPRNSQQEEGLSCVMVMAFGYPKGRGKNQEYRRLPMEELCVFKGQPKTHVREMLEAARLAPSSFNGQPWRFAVYENRFHVFSKKASGFRRKRNPHSEFNFGIMLAHVMVAAEELWVDVDLIKLDNITHIALPNNQYVLSVILR</sequence>
<organism evidence="1 2">
    <name type="scientific">Hominisplanchenecus murintestinalis</name>
    <dbReference type="NCBI Taxonomy" id="2941517"/>
    <lineage>
        <taxon>Bacteria</taxon>
        <taxon>Bacillati</taxon>
        <taxon>Bacillota</taxon>
        <taxon>Clostridia</taxon>
        <taxon>Lachnospirales</taxon>
        <taxon>Lachnospiraceae</taxon>
        <taxon>Hominisplanchenecus</taxon>
    </lineage>
</organism>
<dbReference type="EMBL" id="SRZB01000003">
    <property type="protein sequence ID" value="TGY00087.1"/>
    <property type="molecule type" value="Genomic_DNA"/>
</dbReference>
<name>A0AC61R1K0_9FIRM</name>
<gene>
    <name evidence="1" type="ORF">E5357_03450</name>
</gene>